<dbReference type="AlphaFoldDB" id="A0AAV3PB84"/>
<name>A0AAV3PB84_LITER</name>
<dbReference type="InterPro" id="IPR043502">
    <property type="entry name" value="DNA/RNA_pol_sf"/>
</dbReference>
<reference evidence="1 2" key="1">
    <citation type="submission" date="2024-01" db="EMBL/GenBank/DDBJ databases">
        <title>The complete chloroplast genome sequence of Lithospermum erythrorhizon: insights into the phylogenetic relationship among Boraginaceae species and the maternal lineages of purple gromwells.</title>
        <authorList>
            <person name="Okada T."/>
            <person name="Watanabe K."/>
        </authorList>
    </citation>
    <scope>NUCLEOTIDE SEQUENCE [LARGE SCALE GENOMIC DNA]</scope>
</reference>
<keyword evidence="2" id="KW-1185">Reference proteome</keyword>
<proteinExistence type="predicted"/>
<comment type="caution">
    <text evidence="1">The sequence shown here is derived from an EMBL/GenBank/DDBJ whole genome shotgun (WGS) entry which is preliminary data.</text>
</comment>
<sequence length="91" mass="10339">MPGVDSEASVHRLSFAFFRAIKKRREFEWTPECEKSSQELKAYMQSPQLVARPITGDILQLYLAVFESALSSILIPGKKRNCRGRYIMSAG</sequence>
<accession>A0AAV3PB84</accession>
<evidence type="ECO:0000313" key="2">
    <source>
        <dbReference type="Proteomes" id="UP001454036"/>
    </source>
</evidence>
<evidence type="ECO:0000313" key="1">
    <source>
        <dbReference type="EMBL" id="GAA0148930.1"/>
    </source>
</evidence>
<protein>
    <recommendedName>
        <fullName evidence="3">Reverse transcriptase/retrotransposon-derived protein RNase H-like domain-containing protein</fullName>
    </recommendedName>
</protein>
<dbReference type="SUPFAM" id="SSF56672">
    <property type="entry name" value="DNA/RNA polymerases"/>
    <property type="match status" value="1"/>
</dbReference>
<organism evidence="1 2">
    <name type="scientific">Lithospermum erythrorhizon</name>
    <name type="common">Purple gromwell</name>
    <name type="synonym">Lithospermum officinale var. erythrorhizon</name>
    <dbReference type="NCBI Taxonomy" id="34254"/>
    <lineage>
        <taxon>Eukaryota</taxon>
        <taxon>Viridiplantae</taxon>
        <taxon>Streptophyta</taxon>
        <taxon>Embryophyta</taxon>
        <taxon>Tracheophyta</taxon>
        <taxon>Spermatophyta</taxon>
        <taxon>Magnoliopsida</taxon>
        <taxon>eudicotyledons</taxon>
        <taxon>Gunneridae</taxon>
        <taxon>Pentapetalae</taxon>
        <taxon>asterids</taxon>
        <taxon>lamiids</taxon>
        <taxon>Boraginales</taxon>
        <taxon>Boraginaceae</taxon>
        <taxon>Boraginoideae</taxon>
        <taxon>Lithospermeae</taxon>
        <taxon>Lithospermum</taxon>
    </lineage>
</organism>
<gene>
    <name evidence="1" type="ORF">LIER_08238</name>
</gene>
<dbReference type="EMBL" id="BAABME010001323">
    <property type="protein sequence ID" value="GAA0148930.1"/>
    <property type="molecule type" value="Genomic_DNA"/>
</dbReference>
<dbReference type="Proteomes" id="UP001454036">
    <property type="component" value="Unassembled WGS sequence"/>
</dbReference>
<evidence type="ECO:0008006" key="3">
    <source>
        <dbReference type="Google" id="ProtNLM"/>
    </source>
</evidence>